<accession>X6M3N7</accession>
<dbReference type="Proteomes" id="UP000023152">
    <property type="component" value="Unassembled WGS sequence"/>
</dbReference>
<organism evidence="2 3">
    <name type="scientific">Reticulomyxa filosa</name>
    <dbReference type="NCBI Taxonomy" id="46433"/>
    <lineage>
        <taxon>Eukaryota</taxon>
        <taxon>Sar</taxon>
        <taxon>Rhizaria</taxon>
        <taxon>Retaria</taxon>
        <taxon>Foraminifera</taxon>
        <taxon>Monothalamids</taxon>
        <taxon>Reticulomyxidae</taxon>
        <taxon>Reticulomyxa</taxon>
    </lineage>
</organism>
<proteinExistence type="predicted"/>
<evidence type="ECO:0000256" key="1">
    <source>
        <dbReference type="SAM" id="MobiDB-lite"/>
    </source>
</evidence>
<feature type="compositionally biased region" description="Basic and acidic residues" evidence="1">
    <location>
        <begin position="13"/>
        <end position="27"/>
    </location>
</feature>
<feature type="compositionally biased region" description="Basic residues" evidence="1">
    <location>
        <begin position="1"/>
        <end position="12"/>
    </location>
</feature>
<dbReference type="AlphaFoldDB" id="X6M3N7"/>
<protein>
    <submittedName>
        <fullName evidence="2">Uncharacterized protein</fullName>
    </submittedName>
</protein>
<evidence type="ECO:0000313" key="3">
    <source>
        <dbReference type="Proteomes" id="UP000023152"/>
    </source>
</evidence>
<sequence length="270" mass="30988">MPRQSQKQKGKGKKSDDKAQHVEEKPKHVEVTDSMIENIRQLVKSGQYGSVLRGISSLESSESATIPLVLRCYKAYVLAKSDETKATEYVLEEVTQSESLLSQCDSECLEYLHQSCVLTGFVQIWERILEKCLLSKDAKMAITEPCARDMFVVYFANDKYDKLAAWSARMKQSFPQNSDVYMLWYLLSMELQVVASTVHLWFPVYWSQRDEMKDILGTFQTDEKEKEKKNIIFPLVTTKSYNLLNKCVNASCSIPKPNNRSRWIGPLVAI</sequence>
<dbReference type="EMBL" id="ASPP01024875">
    <property type="protein sequence ID" value="ETO08588.1"/>
    <property type="molecule type" value="Genomic_DNA"/>
</dbReference>
<gene>
    <name evidence="2" type="ORF">RFI_28797</name>
</gene>
<evidence type="ECO:0000313" key="2">
    <source>
        <dbReference type="EMBL" id="ETO08588.1"/>
    </source>
</evidence>
<keyword evidence="3" id="KW-1185">Reference proteome</keyword>
<reference evidence="2 3" key="1">
    <citation type="journal article" date="2013" name="Curr. Biol.">
        <title>The Genome of the Foraminiferan Reticulomyxa filosa.</title>
        <authorList>
            <person name="Glockner G."/>
            <person name="Hulsmann N."/>
            <person name="Schleicher M."/>
            <person name="Noegel A.A."/>
            <person name="Eichinger L."/>
            <person name="Gallinger C."/>
            <person name="Pawlowski J."/>
            <person name="Sierra R."/>
            <person name="Euteneuer U."/>
            <person name="Pillet L."/>
            <person name="Moustafa A."/>
            <person name="Platzer M."/>
            <person name="Groth M."/>
            <person name="Szafranski K."/>
            <person name="Schliwa M."/>
        </authorList>
    </citation>
    <scope>NUCLEOTIDE SEQUENCE [LARGE SCALE GENOMIC DNA]</scope>
</reference>
<name>X6M3N7_RETFI</name>
<feature type="region of interest" description="Disordered" evidence="1">
    <location>
        <begin position="1"/>
        <end position="27"/>
    </location>
</feature>
<comment type="caution">
    <text evidence="2">The sequence shown here is derived from an EMBL/GenBank/DDBJ whole genome shotgun (WGS) entry which is preliminary data.</text>
</comment>